<evidence type="ECO:0000313" key="3">
    <source>
        <dbReference type="Proteomes" id="UP000484015"/>
    </source>
</evidence>
<keyword evidence="3" id="KW-1185">Reference proteome</keyword>
<dbReference type="AlphaFoldDB" id="A0A6L6Q8T1"/>
<dbReference type="InterPro" id="IPR043749">
    <property type="entry name" value="DUF5694"/>
</dbReference>
<proteinExistence type="predicted"/>
<feature type="signal peptide" evidence="1">
    <location>
        <begin position="1"/>
        <end position="22"/>
    </location>
</feature>
<gene>
    <name evidence="2" type="ORF">GM668_26220</name>
</gene>
<name>A0A6L6Q8T1_9BURK</name>
<sequence>MQKHWLKHSLLVATLLSTQALAQVDFASLTKDMPGQRSQVLVLGTMHLSGLPKDFKREALAPLLDKLAAFKPDIIAIEAISGEGCDLGLRHPSIYADSVTTFCSDTKAAYQATGLDVPSAIAEMNTLLKNWPAQPAASQRRRMAAIFLAANERASALAQWLQLPESERHESPELPASLVAMLKALAVKQNENYLLGAPLAARLGLARVVPMDDHTGDDVDVPDDQAFWKTVGQAWEGAAGLTQPLRQREDELSAGSDFVPLYRYINRYDVQQVFSAADFGAALKDKSPQQYGRMYVAGWETRNLRMASNIMASFRERPGARVLVIVGAMHKPWLERVLALGHGVDIVDVQAVLK</sequence>
<evidence type="ECO:0000313" key="2">
    <source>
        <dbReference type="EMBL" id="MTW05578.1"/>
    </source>
</evidence>
<dbReference type="OrthoDB" id="69432at2"/>
<organism evidence="2 3">
    <name type="scientific">Pseudoduganella ginsengisoli</name>
    <dbReference type="NCBI Taxonomy" id="1462440"/>
    <lineage>
        <taxon>Bacteria</taxon>
        <taxon>Pseudomonadati</taxon>
        <taxon>Pseudomonadota</taxon>
        <taxon>Betaproteobacteria</taxon>
        <taxon>Burkholderiales</taxon>
        <taxon>Oxalobacteraceae</taxon>
        <taxon>Telluria group</taxon>
        <taxon>Pseudoduganella</taxon>
    </lineage>
</organism>
<feature type="chain" id="PRO_5026938778" description="TraB/GumN family protein" evidence="1">
    <location>
        <begin position="23"/>
        <end position="354"/>
    </location>
</feature>
<evidence type="ECO:0000256" key="1">
    <source>
        <dbReference type="SAM" id="SignalP"/>
    </source>
</evidence>
<dbReference type="Proteomes" id="UP000484015">
    <property type="component" value="Unassembled WGS sequence"/>
</dbReference>
<evidence type="ECO:0008006" key="4">
    <source>
        <dbReference type="Google" id="ProtNLM"/>
    </source>
</evidence>
<reference evidence="2 3" key="1">
    <citation type="submission" date="2019-11" db="EMBL/GenBank/DDBJ databases">
        <title>Type strains purchased from KCTC, JCM and DSMZ.</title>
        <authorList>
            <person name="Lu H."/>
        </authorList>
    </citation>
    <scope>NUCLEOTIDE SEQUENCE [LARGE SCALE GENOMIC DNA]</scope>
    <source>
        <strain evidence="2 3">KCTC 42409</strain>
    </source>
</reference>
<accession>A0A6L6Q8T1</accession>
<keyword evidence="1" id="KW-0732">Signal</keyword>
<protein>
    <recommendedName>
        <fullName evidence="4">TraB/GumN family protein</fullName>
    </recommendedName>
</protein>
<dbReference type="RefSeq" id="WP_155441927.1">
    <property type="nucleotide sequence ID" value="NZ_WNLA01000026.1"/>
</dbReference>
<dbReference type="EMBL" id="WNLA01000026">
    <property type="protein sequence ID" value="MTW05578.1"/>
    <property type="molecule type" value="Genomic_DNA"/>
</dbReference>
<comment type="caution">
    <text evidence="2">The sequence shown here is derived from an EMBL/GenBank/DDBJ whole genome shotgun (WGS) entry which is preliminary data.</text>
</comment>
<dbReference type="Pfam" id="PF18950">
    <property type="entry name" value="DUF5694"/>
    <property type="match status" value="1"/>
</dbReference>